<dbReference type="InterPro" id="IPR049704">
    <property type="entry name" value="Aminotrans_3_PPA_site"/>
</dbReference>
<dbReference type="InterPro" id="IPR015422">
    <property type="entry name" value="PyrdxlP-dep_Trfase_small"/>
</dbReference>
<evidence type="ECO:0000256" key="3">
    <source>
        <dbReference type="ARBA" id="ARBA00022898"/>
    </source>
</evidence>
<dbReference type="STRING" id="1792290.MSP8886_04266"/>
<dbReference type="EMBL" id="FLOB01000021">
    <property type="protein sequence ID" value="SBS37788.1"/>
    <property type="molecule type" value="Genomic_DNA"/>
</dbReference>
<dbReference type="GO" id="GO:0030170">
    <property type="term" value="F:pyridoxal phosphate binding"/>
    <property type="evidence" value="ECO:0007669"/>
    <property type="project" value="InterPro"/>
</dbReference>
<dbReference type="Pfam" id="PF01636">
    <property type="entry name" value="APH"/>
    <property type="match status" value="1"/>
</dbReference>
<dbReference type="AlphaFoldDB" id="A0A1A8TVH9"/>
<dbReference type="Proteomes" id="UP000092544">
    <property type="component" value="Unassembled WGS sequence"/>
</dbReference>
<sequence length="792" mass="88206">MTNHSSLANRNPPQFELSQIKSLVKELYGLEGSFTALNSERDLAWLIRNEEGPQGVIKISNAQEPEGIVDLQIKAVEHILEQDPTLVVPPVIPTRQHNAYEWITSELSGERHMIRLIAFMDGRVVENTPEAYCDEYYFNIGATMGRMNAALQSFYHPYAGSNQHLWDLGHCLQLRDMLPGLPEGELRDLLTSTFDKAEHHTLPALKKTRCQLVHQDANDANVMVSHDDPTEIAAILDFGDVAFNSILAEIVTISETYAEGEEDPIRPLLHVAQGYDSAYPLTGQEVDLLFDVMHLRLAIASLIINYRKLNDPEAGTHLEDRFFTKMLFKLNEMGQETVTRRLRDALRFPVYSPIDNKGPQFSDHQEALVQQREQHLGKIWHFYDQPLHITRAQGGWMYSADGTAYLDAYNNVPQMGHCNPHIVKAIARQAEALNTNTRYMCDIVADYAARLTKDLPDHLDTCIFVNSGSEANDLAIQIAQSLSGHQGGLVLNNAYHGCTELTTKYSPESWLHLPEAQYPTQIECLIEPDMYNGTYADHPDAAALYAADADRAIQALNQRDFQPAALILDTAMCAHGVITPPDSYFDRIADKVHAAGGYVIADEVQAGLGRMGTFWGFMGAGLNPEKVDFITMGKPVANGHPLGVVILSSQMMKQFIGGTHPLLFSTFGGNTVACAAGMAVLDVIEREKLVQKSNDIGDQLRARLRQLAEKHPLIGDVRGRGMLVGLELVTSRENRTPAEKETEQLINEMIKRQVMIGKSLPGTLKIRPSLTWGKEEVDFFINAMDESLKALS</sequence>
<dbReference type="Gene3D" id="3.90.1200.10">
    <property type="match status" value="1"/>
</dbReference>
<dbReference type="InterPro" id="IPR005814">
    <property type="entry name" value="Aminotrans_3"/>
</dbReference>
<evidence type="ECO:0000256" key="2">
    <source>
        <dbReference type="ARBA" id="ARBA00008954"/>
    </source>
</evidence>
<dbReference type="RefSeq" id="WP_083201083.1">
    <property type="nucleotide sequence ID" value="NZ_FLOB01000021.1"/>
</dbReference>
<dbReference type="GO" id="GO:0047432">
    <property type="term" value="F:2,2-dialkylglycine decarboxylase (pyruvate) activity"/>
    <property type="evidence" value="ECO:0007669"/>
    <property type="project" value="UniProtKB-EC"/>
</dbReference>
<proteinExistence type="inferred from homology"/>
<name>A0A1A8TVH9_9GAMM</name>
<keyword evidence="3" id="KW-0663">Pyridoxal phosphate</keyword>
<evidence type="ECO:0000313" key="6">
    <source>
        <dbReference type="Proteomes" id="UP000092544"/>
    </source>
</evidence>
<dbReference type="PROSITE" id="PS00600">
    <property type="entry name" value="AA_TRANSFER_CLASS_3"/>
    <property type="match status" value="1"/>
</dbReference>
<feature type="domain" description="Aminoglycoside phosphotransferase" evidence="4">
    <location>
        <begin position="55"/>
        <end position="276"/>
    </location>
</feature>
<dbReference type="GO" id="GO:0008483">
    <property type="term" value="F:transaminase activity"/>
    <property type="evidence" value="ECO:0007669"/>
    <property type="project" value="InterPro"/>
</dbReference>
<evidence type="ECO:0000313" key="5">
    <source>
        <dbReference type="EMBL" id="SBS37788.1"/>
    </source>
</evidence>
<accession>A0A1A8TVH9</accession>
<dbReference type="OrthoDB" id="9801052at2"/>
<dbReference type="InterPro" id="IPR002575">
    <property type="entry name" value="Aminoglycoside_PTrfase"/>
</dbReference>
<evidence type="ECO:0000256" key="1">
    <source>
        <dbReference type="ARBA" id="ARBA00001933"/>
    </source>
</evidence>
<dbReference type="Gene3D" id="3.40.640.10">
    <property type="entry name" value="Type I PLP-dependent aspartate aminotransferase-like (Major domain)"/>
    <property type="match status" value="1"/>
</dbReference>
<dbReference type="Pfam" id="PF00202">
    <property type="entry name" value="Aminotran_3"/>
    <property type="match status" value="1"/>
</dbReference>
<dbReference type="Gene3D" id="3.90.1150.10">
    <property type="entry name" value="Aspartate Aminotransferase, domain 1"/>
    <property type="match status" value="1"/>
</dbReference>
<comment type="similarity">
    <text evidence="2">Belongs to the class-III pyridoxal-phosphate-dependent aminotransferase family.</text>
</comment>
<dbReference type="SUPFAM" id="SSF56112">
    <property type="entry name" value="Protein kinase-like (PK-like)"/>
    <property type="match status" value="1"/>
</dbReference>
<dbReference type="InterPro" id="IPR011009">
    <property type="entry name" value="Kinase-like_dom_sf"/>
</dbReference>
<comment type="cofactor">
    <cofactor evidence="1">
        <name>pyridoxal 5'-phosphate</name>
        <dbReference type="ChEBI" id="CHEBI:597326"/>
    </cofactor>
</comment>
<evidence type="ECO:0000259" key="4">
    <source>
        <dbReference type="Pfam" id="PF01636"/>
    </source>
</evidence>
<dbReference type="PANTHER" id="PTHR45688:SF13">
    <property type="entry name" value="ALANINE--GLYOXYLATE AMINOTRANSFERASE 2-LIKE"/>
    <property type="match status" value="1"/>
</dbReference>
<gene>
    <name evidence="5" type="primary">dgdA_2</name>
    <name evidence="5" type="ORF">MSP8886_04266</name>
</gene>
<dbReference type="SUPFAM" id="SSF53383">
    <property type="entry name" value="PLP-dependent transferases"/>
    <property type="match status" value="1"/>
</dbReference>
<dbReference type="PANTHER" id="PTHR45688">
    <property type="match status" value="1"/>
</dbReference>
<protein>
    <submittedName>
        <fullName evidence="5">2,2-dialkylglycine decarboxylase</fullName>
        <ecNumber evidence="5">4.1.1.64</ecNumber>
    </submittedName>
</protein>
<dbReference type="InterPro" id="IPR015424">
    <property type="entry name" value="PyrdxlP-dep_Trfase"/>
</dbReference>
<keyword evidence="5" id="KW-0456">Lyase</keyword>
<reference evidence="5 6" key="1">
    <citation type="submission" date="2016-06" db="EMBL/GenBank/DDBJ databases">
        <authorList>
            <person name="Kjaerup R.B."/>
            <person name="Dalgaard T.S."/>
            <person name="Juul-Madsen H.R."/>
        </authorList>
    </citation>
    <scope>NUCLEOTIDE SEQUENCE [LARGE SCALE GENOMIC DNA]</scope>
    <source>
        <strain evidence="5 6">CECT 8886</strain>
    </source>
</reference>
<dbReference type="EC" id="4.1.1.64" evidence="5"/>
<dbReference type="InterPro" id="IPR015421">
    <property type="entry name" value="PyrdxlP-dep_Trfase_major"/>
</dbReference>
<keyword evidence="6" id="KW-1185">Reference proteome</keyword>
<organism evidence="5 6">
    <name type="scientific">Marinomonas spartinae</name>
    <dbReference type="NCBI Taxonomy" id="1792290"/>
    <lineage>
        <taxon>Bacteria</taxon>
        <taxon>Pseudomonadati</taxon>
        <taxon>Pseudomonadota</taxon>
        <taxon>Gammaproteobacteria</taxon>
        <taxon>Oceanospirillales</taxon>
        <taxon>Oceanospirillaceae</taxon>
        <taxon>Marinomonas</taxon>
    </lineage>
</organism>
<dbReference type="CDD" id="cd00610">
    <property type="entry name" value="OAT_like"/>
    <property type="match status" value="1"/>
</dbReference>